<evidence type="ECO:0000256" key="5">
    <source>
        <dbReference type="ARBA" id="ARBA00023159"/>
    </source>
</evidence>
<keyword evidence="12" id="KW-1185">Reference proteome</keyword>
<keyword evidence="11" id="KW-0371">Homeobox</keyword>
<evidence type="ECO:0000256" key="8">
    <source>
        <dbReference type="RuleBase" id="RU367107"/>
    </source>
</evidence>
<comment type="caution">
    <text evidence="11">The sequence shown here is derived from an EMBL/GenBank/DDBJ whole genome shotgun (WGS) entry which is preliminary data.</text>
</comment>
<dbReference type="GeneID" id="30020832"/>
<feature type="region of interest" description="Disordered" evidence="9">
    <location>
        <begin position="626"/>
        <end position="646"/>
    </location>
</feature>
<dbReference type="SUPFAM" id="SSF46774">
    <property type="entry name" value="ARID-like"/>
    <property type="match status" value="1"/>
</dbReference>
<evidence type="ECO:0000259" key="10">
    <source>
        <dbReference type="PROSITE" id="PS51011"/>
    </source>
</evidence>
<dbReference type="SMART" id="SM01014">
    <property type="entry name" value="ARID"/>
    <property type="match status" value="1"/>
</dbReference>
<dbReference type="CDD" id="cd11655">
    <property type="entry name" value="rap1_myb-like"/>
    <property type="match status" value="1"/>
</dbReference>
<dbReference type="GO" id="GO:0070187">
    <property type="term" value="C:shelterin complex"/>
    <property type="evidence" value="ECO:0007669"/>
    <property type="project" value="TreeGrafter"/>
</dbReference>
<evidence type="ECO:0000256" key="2">
    <source>
        <dbReference type="ARBA" id="ARBA00022454"/>
    </source>
</evidence>
<evidence type="ECO:0000313" key="11">
    <source>
        <dbReference type="EMBL" id="OAA63831.1"/>
    </source>
</evidence>
<feature type="compositionally biased region" description="Low complexity" evidence="9">
    <location>
        <begin position="228"/>
        <end position="240"/>
    </location>
</feature>
<dbReference type="EMBL" id="AZHB01000010">
    <property type="protein sequence ID" value="OAA63831.1"/>
    <property type="molecule type" value="Genomic_DNA"/>
</dbReference>
<feature type="compositionally biased region" description="Basic and acidic residues" evidence="9">
    <location>
        <begin position="626"/>
        <end position="640"/>
    </location>
</feature>
<dbReference type="Pfam" id="PF01388">
    <property type="entry name" value="ARID"/>
    <property type="match status" value="1"/>
</dbReference>
<dbReference type="GO" id="GO:0042162">
    <property type="term" value="F:telomeric DNA binding"/>
    <property type="evidence" value="ECO:0007669"/>
    <property type="project" value="TreeGrafter"/>
</dbReference>
<keyword evidence="4" id="KW-0805">Transcription regulation</keyword>
<feature type="region of interest" description="Disordered" evidence="9">
    <location>
        <begin position="353"/>
        <end position="550"/>
    </location>
</feature>
<protein>
    <recommendedName>
        <fullName evidence="8">DNA-binding protein RAP1</fullName>
    </recommendedName>
</protein>
<dbReference type="AlphaFoldDB" id="A0A167WIG9"/>
<evidence type="ECO:0000256" key="7">
    <source>
        <dbReference type="ARBA" id="ARBA00023242"/>
    </source>
</evidence>
<dbReference type="RefSeq" id="XP_018704480.1">
    <property type="nucleotide sequence ID" value="XM_018848146.1"/>
</dbReference>
<gene>
    <name evidence="11" type="ORF">ISF_04540</name>
</gene>
<evidence type="ECO:0000256" key="6">
    <source>
        <dbReference type="ARBA" id="ARBA00023163"/>
    </source>
</evidence>
<dbReference type="GO" id="GO:0010833">
    <property type="term" value="P:telomere maintenance via telomere lengthening"/>
    <property type="evidence" value="ECO:0007669"/>
    <property type="project" value="UniProtKB-UniRule"/>
</dbReference>
<dbReference type="Pfam" id="PF16589">
    <property type="entry name" value="BRCT_2"/>
    <property type="match status" value="1"/>
</dbReference>
<comment type="similarity">
    <text evidence="1 8">Belongs to the RAP1 family.</text>
</comment>
<dbReference type="InterPro" id="IPR001357">
    <property type="entry name" value="BRCT_dom"/>
</dbReference>
<dbReference type="Pfam" id="PF11626">
    <property type="entry name" value="Rap1_C"/>
    <property type="match status" value="1"/>
</dbReference>
<organism evidence="11 12">
    <name type="scientific">Cordyceps fumosorosea (strain ARSEF 2679)</name>
    <name type="common">Isaria fumosorosea</name>
    <dbReference type="NCBI Taxonomy" id="1081104"/>
    <lineage>
        <taxon>Eukaryota</taxon>
        <taxon>Fungi</taxon>
        <taxon>Dikarya</taxon>
        <taxon>Ascomycota</taxon>
        <taxon>Pezizomycotina</taxon>
        <taxon>Sordariomycetes</taxon>
        <taxon>Hypocreomycetidae</taxon>
        <taxon>Hypocreales</taxon>
        <taxon>Cordycipitaceae</taxon>
        <taxon>Cordyceps</taxon>
    </lineage>
</organism>
<dbReference type="GO" id="GO:0031848">
    <property type="term" value="P:protection from non-homologous end joining at telomere"/>
    <property type="evidence" value="ECO:0007669"/>
    <property type="project" value="TreeGrafter"/>
</dbReference>
<evidence type="ECO:0000256" key="3">
    <source>
        <dbReference type="ARBA" id="ARBA00022895"/>
    </source>
</evidence>
<dbReference type="Gene3D" id="1.10.10.2170">
    <property type="match status" value="1"/>
</dbReference>
<accession>A0A167WIG9</accession>
<keyword evidence="11" id="KW-0238">DNA-binding</keyword>
<dbReference type="PANTHER" id="PTHR16466">
    <property type="entry name" value="TELOMERE REPEAT-BINDING FACTOR 2-INTERACTING PROTEIN 1"/>
    <property type="match status" value="1"/>
</dbReference>
<dbReference type="SUPFAM" id="SSF46689">
    <property type="entry name" value="Homeodomain-like"/>
    <property type="match status" value="1"/>
</dbReference>
<feature type="compositionally biased region" description="Pro residues" evidence="9">
    <location>
        <begin position="375"/>
        <end position="385"/>
    </location>
</feature>
<evidence type="ECO:0000256" key="4">
    <source>
        <dbReference type="ARBA" id="ARBA00023015"/>
    </source>
</evidence>
<dbReference type="InterPro" id="IPR036431">
    <property type="entry name" value="ARID_dom_sf"/>
</dbReference>
<feature type="region of interest" description="Disordered" evidence="9">
    <location>
        <begin position="214"/>
        <end position="254"/>
    </location>
</feature>
<name>A0A167WIG9_CORFA</name>
<proteinExistence type="inferred from homology"/>
<dbReference type="OrthoDB" id="435460at2759"/>
<dbReference type="STRING" id="1081104.A0A167WIG9"/>
<keyword evidence="2 8" id="KW-0158">Chromosome</keyword>
<dbReference type="Gene3D" id="1.10.10.60">
    <property type="entry name" value="Homeodomain-like"/>
    <property type="match status" value="1"/>
</dbReference>
<dbReference type="Gene3D" id="1.10.150.60">
    <property type="entry name" value="ARID DNA-binding domain"/>
    <property type="match status" value="1"/>
</dbReference>
<dbReference type="Proteomes" id="UP000076744">
    <property type="component" value="Unassembled WGS sequence"/>
</dbReference>
<evidence type="ECO:0000313" key="12">
    <source>
        <dbReference type="Proteomes" id="UP000076744"/>
    </source>
</evidence>
<sequence>MPGGIAYNGIPVQNGGQIFAGLKFWVAHRVPTRPTILDHIERNSGIVVPLEKDADYLIADHARKDAPSGAISWKFITESVENGVAQLLDRYRIGHAPAGPREIASNRPIKGGRAPFTAADDAALASFLLAQGNRNLTGNEIYKLFETMHPNHPWQSWRNRYVKKLRLLPIESLQHLAAQATDEPEILAIEGASADQELPDPSDLMLQRKGHKIQQENARHRANDRATRASAAAAAQPAVAGPSLQPTTREQEEITPAEARDRFHEDLQMFCEEAGVEIAPMQQVAGAPLELWDLFRVVIKEQLSSEGIDWLNVADVLGYGWLDPYLAAEALEECYEDNLAEFLAIGQDLLRDDEEERREEENHSDTAAAADELDPPPPSTPPARFLPPKRALDADGELDLPTPAKRRRLHIPPEIPSTPDVNRHQPTTAGARDEMTPVPLRTQESAVDMTPSQQLRSEFSEHAQTSPIPLRTNSVARNRQIGGADGSSPSGSGTAGAKRRTLPAGFRPQPPPPIPDHESSFPRALPRTQPPPPPTRRRPAQAIPRRLSRDRELSELIQHYESLGYSYKVVVEGLRRTSVTPGLATVVMQSLRDGHGVPANQEGIWTDRDDAALRLVVAAVGGVNLDDEHHDHSSSKEAVKERRKAHRARGRLLDKHGQEGVAVRIQYLRASDRLAE</sequence>
<comment type="subcellular location">
    <subcellularLocation>
        <location evidence="8">Nucleus</location>
    </subcellularLocation>
    <subcellularLocation>
        <location evidence="8">Chromosome</location>
        <location evidence="8">Telomere</location>
    </subcellularLocation>
</comment>
<keyword evidence="3 8" id="KW-0779">Telomere</keyword>
<comment type="subunit">
    <text evidence="8">Homodimer.</text>
</comment>
<dbReference type="InterPro" id="IPR015010">
    <property type="entry name" value="TERF2IP_Myb"/>
</dbReference>
<feature type="domain" description="ARID" evidence="10">
    <location>
        <begin position="257"/>
        <end position="347"/>
    </location>
</feature>
<evidence type="ECO:0000256" key="9">
    <source>
        <dbReference type="SAM" id="MobiDB-lite"/>
    </source>
</evidence>
<dbReference type="InterPro" id="IPR009057">
    <property type="entry name" value="Homeodomain-like_sf"/>
</dbReference>
<dbReference type="InterPro" id="IPR021661">
    <property type="entry name" value="Rap1_C"/>
</dbReference>
<dbReference type="InterPro" id="IPR001606">
    <property type="entry name" value="ARID_dom"/>
</dbReference>
<keyword evidence="6" id="KW-0804">Transcription</keyword>
<keyword evidence="5" id="KW-0010">Activator</keyword>
<comment type="function">
    <text evidence="8">Involved in the regulation of telomere length, clustering and has a specific role in telomere position effect (TPE).</text>
</comment>
<dbReference type="PANTHER" id="PTHR16466:SF6">
    <property type="entry name" value="TELOMERIC REPEAT-BINDING FACTOR 2-INTERACTING PROTEIN 1"/>
    <property type="match status" value="1"/>
</dbReference>
<feature type="compositionally biased region" description="Low complexity" evidence="9">
    <location>
        <begin position="486"/>
        <end position="496"/>
    </location>
</feature>
<dbReference type="InterPro" id="IPR038104">
    <property type="entry name" value="Rap1_C_sf"/>
</dbReference>
<feature type="compositionally biased region" description="Basic and acidic residues" evidence="9">
    <location>
        <begin position="214"/>
        <end position="227"/>
    </location>
</feature>
<feature type="compositionally biased region" description="Polar residues" evidence="9">
    <location>
        <begin position="442"/>
        <end position="477"/>
    </location>
</feature>
<evidence type="ECO:0000256" key="1">
    <source>
        <dbReference type="ARBA" id="ARBA00010467"/>
    </source>
</evidence>
<reference evidence="11 12" key="1">
    <citation type="journal article" date="2016" name="Genome Biol. Evol.">
        <title>Divergent and convergent evolution of fungal pathogenicity.</title>
        <authorList>
            <person name="Shang Y."/>
            <person name="Xiao G."/>
            <person name="Zheng P."/>
            <person name="Cen K."/>
            <person name="Zhan S."/>
            <person name="Wang C."/>
        </authorList>
    </citation>
    <scope>NUCLEOTIDE SEQUENCE [LARGE SCALE GENOMIC DNA]</scope>
    <source>
        <strain evidence="11 12">ARSEF 2679</strain>
    </source>
</reference>
<dbReference type="Pfam" id="PF08914">
    <property type="entry name" value="Myb_Rap1"/>
    <property type="match status" value="1"/>
</dbReference>
<dbReference type="PROSITE" id="PS51011">
    <property type="entry name" value="ARID"/>
    <property type="match status" value="1"/>
</dbReference>
<keyword evidence="7 8" id="KW-0539">Nucleus</keyword>
<dbReference type="InterPro" id="IPR039595">
    <property type="entry name" value="TE2IP/Rap1"/>
</dbReference>